<feature type="chain" id="PRO_5010253793" evidence="1">
    <location>
        <begin position="17"/>
        <end position="194"/>
    </location>
</feature>
<feature type="domain" description="Farnesoic acid O-methyl transferase" evidence="2">
    <location>
        <begin position="40"/>
        <end position="191"/>
    </location>
</feature>
<evidence type="ECO:0000259" key="2">
    <source>
        <dbReference type="Pfam" id="PF12248"/>
    </source>
</evidence>
<evidence type="ECO:0000256" key="1">
    <source>
        <dbReference type="SAM" id="SignalP"/>
    </source>
</evidence>
<protein>
    <submittedName>
        <fullName evidence="3">Putative farnesoic acid 0-methyl transferase</fullName>
    </submittedName>
</protein>
<feature type="signal peptide" evidence="1">
    <location>
        <begin position="1"/>
        <end position="16"/>
    </location>
</feature>
<proteinExistence type="predicted"/>
<dbReference type="InterPro" id="IPR022041">
    <property type="entry name" value="Methyltransf_FA"/>
</dbReference>
<accession>A0A1Q3EWJ7</accession>
<dbReference type="AlphaFoldDB" id="A0A1Q3EWJ7"/>
<keyword evidence="3" id="KW-0808">Transferase</keyword>
<evidence type="ECO:0000313" key="3">
    <source>
        <dbReference type="EMBL" id="JAV19673.1"/>
    </source>
</evidence>
<reference evidence="3" key="1">
    <citation type="submission" date="2017-01" db="EMBL/GenBank/DDBJ databases">
        <title>A deep insight into the sialotranscriptome of adult male and female Cluex tarsalis mosquitoes.</title>
        <authorList>
            <person name="Ribeiro J.M."/>
            <person name="Moreira F."/>
            <person name="Bernard K.A."/>
            <person name="Calvo E."/>
        </authorList>
    </citation>
    <scope>NUCLEOTIDE SEQUENCE</scope>
    <source>
        <strain evidence="3">Kern County</strain>
        <tissue evidence="3">Salivary glands</tissue>
    </source>
</reference>
<organism evidence="3">
    <name type="scientific">Culex tarsalis</name>
    <name type="common">Encephalitis mosquito</name>
    <dbReference type="NCBI Taxonomy" id="7177"/>
    <lineage>
        <taxon>Eukaryota</taxon>
        <taxon>Metazoa</taxon>
        <taxon>Ecdysozoa</taxon>
        <taxon>Arthropoda</taxon>
        <taxon>Hexapoda</taxon>
        <taxon>Insecta</taxon>
        <taxon>Pterygota</taxon>
        <taxon>Neoptera</taxon>
        <taxon>Endopterygota</taxon>
        <taxon>Diptera</taxon>
        <taxon>Nematocera</taxon>
        <taxon>Culicoidea</taxon>
        <taxon>Culicidae</taxon>
        <taxon>Culicinae</taxon>
        <taxon>Culicini</taxon>
        <taxon>Culex</taxon>
        <taxon>Culex</taxon>
    </lineage>
</organism>
<sequence>MFLRIVLLAVAVGAYPGGYLIDNEFEVTSGCQQLNANIGYNADHPYYGMGQFRNVEIENGTTRMRMGVLGDRNAYIRLAPTSRPYSSTLMHEIVISHTINCETYLQRYVRTAPNSFYSHEWFKKINTMDWMSSYAPLMFTVEITKAGRVTVTRDYHSVPFIDETDSTVSTDYIGFVNWATNERVIFFVDCPLKE</sequence>
<dbReference type="Pfam" id="PF12248">
    <property type="entry name" value="Methyltransf_FA"/>
    <property type="match status" value="1"/>
</dbReference>
<dbReference type="EMBL" id="GFDL01015372">
    <property type="protein sequence ID" value="JAV19673.1"/>
    <property type="molecule type" value="Transcribed_RNA"/>
</dbReference>
<keyword evidence="1" id="KW-0732">Signal</keyword>
<name>A0A1Q3EWJ7_CULTA</name>
<dbReference type="GO" id="GO:0016740">
    <property type="term" value="F:transferase activity"/>
    <property type="evidence" value="ECO:0007669"/>
    <property type="project" value="UniProtKB-KW"/>
</dbReference>